<name>A0A6P1YW53_9HYPH</name>
<reference evidence="1 2" key="1">
    <citation type="submission" date="2020-02" db="EMBL/GenBank/DDBJ databases">
        <authorList>
            <person name="Li G."/>
        </authorList>
    </citation>
    <scope>NUCLEOTIDE SEQUENCE [LARGE SCALE GENOMIC DNA]</scope>
    <source>
        <strain evidence="1 2">DSM 102029</strain>
    </source>
</reference>
<dbReference type="RefSeq" id="WP_163076943.1">
    <property type="nucleotide sequence ID" value="NZ_CP048630.1"/>
</dbReference>
<dbReference type="EMBL" id="CP048630">
    <property type="protein sequence ID" value="QIB35804.1"/>
    <property type="molecule type" value="Genomic_DNA"/>
</dbReference>
<sequence>MNWDRLRRPGRTYVEDSPYRPWSEMELLRSRVQRKPQTSTPVAATGPMTLARLVPHGINALSVWCPACRIAQHRDLGTVAPEAMQLPLDRLSEVVRCDRCGDPTKVSPFRSEDILPSA</sequence>
<accession>A0A6P1YW53</accession>
<protein>
    <submittedName>
        <fullName evidence="1">Uncharacterized protein</fullName>
    </submittedName>
</protein>
<evidence type="ECO:0000313" key="1">
    <source>
        <dbReference type="EMBL" id="QIB35804.1"/>
    </source>
</evidence>
<dbReference type="KEGG" id="apra:G3A50_20380"/>
<gene>
    <name evidence="1" type="ORF">G3A50_20380</name>
</gene>
<dbReference type="Proteomes" id="UP000464751">
    <property type="component" value="Chromosome"/>
</dbReference>
<evidence type="ECO:0000313" key="2">
    <source>
        <dbReference type="Proteomes" id="UP000464751"/>
    </source>
</evidence>
<proteinExistence type="predicted"/>
<organism evidence="1 2">
    <name type="scientific">Ancylobacter pratisalsi</name>
    <dbReference type="NCBI Taxonomy" id="1745854"/>
    <lineage>
        <taxon>Bacteria</taxon>
        <taxon>Pseudomonadati</taxon>
        <taxon>Pseudomonadota</taxon>
        <taxon>Alphaproteobacteria</taxon>
        <taxon>Hyphomicrobiales</taxon>
        <taxon>Xanthobacteraceae</taxon>
        <taxon>Ancylobacter</taxon>
    </lineage>
</organism>
<keyword evidence="2" id="KW-1185">Reference proteome</keyword>
<dbReference type="AlphaFoldDB" id="A0A6P1YW53"/>